<organism evidence="1 2">
    <name type="scientific">Paxillus rubicundulus Ve08.2h10</name>
    <dbReference type="NCBI Taxonomy" id="930991"/>
    <lineage>
        <taxon>Eukaryota</taxon>
        <taxon>Fungi</taxon>
        <taxon>Dikarya</taxon>
        <taxon>Basidiomycota</taxon>
        <taxon>Agaricomycotina</taxon>
        <taxon>Agaricomycetes</taxon>
        <taxon>Agaricomycetidae</taxon>
        <taxon>Boletales</taxon>
        <taxon>Paxilineae</taxon>
        <taxon>Paxillaceae</taxon>
        <taxon>Paxillus</taxon>
    </lineage>
</organism>
<accession>A0A0D0E6V4</accession>
<keyword evidence="2" id="KW-1185">Reference proteome</keyword>
<evidence type="ECO:0000313" key="1">
    <source>
        <dbReference type="EMBL" id="KIK93525.1"/>
    </source>
</evidence>
<dbReference type="Proteomes" id="UP000054538">
    <property type="component" value="Unassembled WGS sequence"/>
</dbReference>
<sequence length="68" mass="7493">SICIQQLDMDLKSVNHTSKSSTESLKHPTSGLLFPLAHGVTKEDLWCLSELWEKSPLNLNAELSSVAL</sequence>
<dbReference type="AlphaFoldDB" id="A0A0D0E6V4"/>
<protein>
    <submittedName>
        <fullName evidence="1">Uncharacterized protein</fullName>
    </submittedName>
</protein>
<gene>
    <name evidence="1" type="ORF">PAXRUDRAFT_144877</name>
</gene>
<dbReference type="HOGENOM" id="CLU_2801018_0_0_1"/>
<evidence type="ECO:0000313" key="2">
    <source>
        <dbReference type="Proteomes" id="UP000054538"/>
    </source>
</evidence>
<feature type="non-terminal residue" evidence="1">
    <location>
        <position position="1"/>
    </location>
</feature>
<dbReference type="InParanoid" id="A0A0D0E6V4"/>
<dbReference type="EMBL" id="KN825177">
    <property type="protein sequence ID" value="KIK93525.1"/>
    <property type="molecule type" value="Genomic_DNA"/>
</dbReference>
<reference evidence="1 2" key="1">
    <citation type="submission" date="2014-04" db="EMBL/GenBank/DDBJ databases">
        <authorList>
            <consortium name="DOE Joint Genome Institute"/>
            <person name="Kuo A."/>
            <person name="Kohler A."/>
            <person name="Jargeat P."/>
            <person name="Nagy L.G."/>
            <person name="Floudas D."/>
            <person name="Copeland A."/>
            <person name="Barry K.W."/>
            <person name="Cichocki N."/>
            <person name="Veneault-Fourrey C."/>
            <person name="LaButti K."/>
            <person name="Lindquist E.A."/>
            <person name="Lipzen A."/>
            <person name="Lundell T."/>
            <person name="Morin E."/>
            <person name="Murat C."/>
            <person name="Sun H."/>
            <person name="Tunlid A."/>
            <person name="Henrissat B."/>
            <person name="Grigoriev I.V."/>
            <person name="Hibbett D.S."/>
            <person name="Martin F."/>
            <person name="Nordberg H.P."/>
            <person name="Cantor M.N."/>
            <person name="Hua S.X."/>
        </authorList>
    </citation>
    <scope>NUCLEOTIDE SEQUENCE [LARGE SCALE GENOMIC DNA]</scope>
    <source>
        <strain evidence="1 2">Ve08.2h10</strain>
    </source>
</reference>
<dbReference type="OrthoDB" id="4743193at2759"/>
<proteinExistence type="predicted"/>
<reference evidence="2" key="2">
    <citation type="submission" date="2015-01" db="EMBL/GenBank/DDBJ databases">
        <title>Evolutionary Origins and Diversification of the Mycorrhizal Mutualists.</title>
        <authorList>
            <consortium name="DOE Joint Genome Institute"/>
            <consortium name="Mycorrhizal Genomics Consortium"/>
            <person name="Kohler A."/>
            <person name="Kuo A."/>
            <person name="Nagy L.G."/>
            <person name="Floudas D."/>
            <person name="Copeland A."/>
            <person name="Barry K.W."/>
            <person name="Cichocki N."/>
            <person name="Veneault-Fourrey C."/>
            <person name="LaButti K."/>
            <person name="Lindquist E.A."/>
            <person name="Lipzen A."/>
            <person name="Lundell T."/>
            <person name="Morin E."/>
            <person name="Murat C."/>
            <person name="Riley R."/>
            <person name="Ohm R."/>
            <person name="Sun H."/>
            <person name="Tunlid A."/>
            <person name="Henrissat B."/>
            <person name="Grigoriev I.V."/>
            <person name="Hibbett D.S."/>
            <person name="Martin F."/>
        </authorList>
    </citation>
    <scope>NUCLEOTIDE SEQUENCE [LARGE SCALE GENOMIC DNA]</scope>
    <source>
        <strain evidence="2">Ve08.2h10</strain>
    </source>
</reference>
<name>A0A0D0E6V4_9AGAM</name>
<dbReference type="STRING" id="930991.A0A0D0E6V4"/>